<dbReference type="PRINTS" id="PR00245">
    <property type="entry name" value="OLFACTORYR"/>
</dbReference>
<dbReference type="InterPro" id="IPR050516">
    <property type="entry name" value="Olfactory_GPCR"/>
</dbReference>
<dbReference type="SUPFAM" id="SSF81321">
    <property type="entry name" value="Family A G protein-coupled receptor-like"/>
    <property type="match status" value="1"/>
</dbReference>
<keyword evidence="4 11" id="KW-0552">Olfaction</keyword>
<keyword evidence="8 10" id="KW-0675">Receptor</keyword>
<comment type="subcellular location">
    <subcellularLocation>
        <location evidence="1 11">Cell membrane</location>
        <topology evidence="1 11">Multi-pass membrane protein</topology>
    </subcellularLocation>
</comment>
<keyword evidence="3 10" id="KW-0812">Transmembrane</keyword>
<proteinExistence type="inferred from homology"/>
<feature type="transmembrane region" description="Helical" evidence="11">
    <location>
        <begin position="24"/>
        <end position="49"/>
    </location>
</feature>
<evidence type="ECO:0000256" key="1">
    <source>
        <dbReference type="ARBA" id="ARBA00004651"/>
    </source>
</evidence>
<accession>A0A974H8K7</accession>
<dbReference type="PRINTS" id="PR00237">
    <property type="entry name" value="GPCRRHODOPSN"/>
</dbReference>
<dbReference type="EMBL" id="CM004480">
    <property type="protein sequence ID" value="OCT68897.1"/>
    <property type="molecule type" value="Genomic_DNA"/>
</dbReference>
<feature type="domain" description="G-protein coupled receptors family 1 profile" evidence="12">
    <location>
        <begin position="42"/>
        <end position="291"/>
    </location>
</feature>
<dbReference type="PROSITE" id="PS00237">
    <property type="entry name" value="G_PROTEIN_RECEP_F1_1"/>
    <property type="match status" value="1"/>
</dbReference>
<dbReference type="CDD" id="cd13954">
    <property type="entry name" value="7tmA_OR"/>
    <property type="match status" value="1"/>
</dbReference>
<keyword evidence="6 10" id="KW-0297">G-protein coupled receptor</keyword>
<keyword evidence="2 11" id="KW-1003">Cell membrane</keyword>
<evidence type="ECO:0000256" key="6">
    <source>
        <dbReference type="ARBA" id="ARBA00023040"/>
    </source>
</evidence>
<evidence type="ECO:0000259" key="12">
    <source>
        <dbReference type="PROSITE" id="PS50262"/>
    </source>
</evidence>
<evidence type="ECO:0000256" key="9">
    <source>
        <dbReference type="ARBA" id="ARBA00023224"/>
    </source>
</evidence>
<evidence type="ECO:0000256" key="4">
    <source>
        <dbReference type="ARBA" id="ARBA00022725"/>
    </source>
</evidence>
<feature type="transmembrane region" description="Helical" evidence="11">
    <location>
        <begin position="99"/>
        <end position="121"/>
    </location>
</feature>
<dbReference type="GO" id="GO:0005886">
    <property type="term" value="C:plasma membrane"/>
    <property type="evidence" value="ECO:0007669"/>
    <property type="project" value="UniProtKB-SubCell"/>
</dbReference>
<evidence type="ECO:0000256" key="8">
    <source>
        <dbReference type="ARBA" id="ARBA00023170"/>
    </source>
</evidence>
<dbReference type="Proteomes" id="UP000694892">
    <property type="component" value="Chromosome 8L"/>
</dbReference>
<organism evidence="13 14">
    <name type="scientific">Xenopus laevis</name>
    <name type="common">African clawed frog</name>
    <dbReference type="NCBI Taxonomy" id="8355"/>
    <lineage>
        <taxon>Eukaryota</taxon>
        <taxon>Metazoa</taxon>
        <taxon>Chordata</taxon>
        <taxon>Craniata</taxon>
        <taxon>Vertebrata</taxon>
        <taxon>Euteleostomi</taxon>
        <taxon>Amphibia</taxon>
        <taxon>Batrachia</taxon>
        <taxon>Anura</taxon>
        <taxon>Pipoidea</taxon>
        <taxon>Pipidae</taxon>
        <taxon>Xenopodinae</taxon>
        <taxon>Xenopus</taxon>
        <taxon>Xenopus</taxon>
    </lineage>
</organism>
<evidence type="ECO:0000256" key="5">
    <source>
        <dbReference type="ARBA" id="ARBA00022989"/>
    </source>
</evidence>
<evidence type="ECO:0000256" key="2">
    <source>
        <dbReference type="ARBA" id="ARBA00022475"/>
    </source>
</evidence>
<reference evidence="14" key="1">
    <citation type="journal article" date="2016" name="Nature">
        <title>Genome evolution in the allotetraploid frog Xenopus laevis.</title>
        <authorList>
            <person name="Session A.M."/>
            <person name="Uno Y."/>
            <person name="Kwon T."/>
            <person name="Chapman J.A."/>
            <person name="Toyoda A."/>
            <person name="Takahashi S."/>
            <person name="Fukui A."/>
            <person name="Hikosaka A."/>
            <person name="Suzuki A."/>
            <person name="Kondo M."/>
            <person name="van Heeringen S.J."/>
            <person name="Quigley I."/>
            <person name="Heinz S."/>
            <person name="Ogino H."/>
            <person name="Ochi H."/>
            <person name="Hellsten U."/>
            <person name="Lyons J.B."/>
            <person name="Simakov O."/>
            <person name="Putnam N."/>
            <person name="Stites J."/>
            <person name="Kuroki Y."/>
            <person name="Tanaka T."/>
            <person name="Michiue T."/>
            <person name="Watanabe M."/>
            <person name="Bogdanovic O."/>
            <person name="Lister R."/>
            <person name="Georgiou G."/>
            <person name="Paranjpe S.S."/>
            <person name="van Kruijsbergen I."/>
            <person name="Shu S."/>
            <person name="Carlson J."/>
            <person name="Kinoshita T."/>
            <person name="Ohta Y."/>
            <person name="Mawaribuchi S."/>
            <person name="Jenkins J."/>
            <person name="Grimwood J."/>
            <person name="Schmutz J."/>
            <person name="Mitros T."/>
            <person name="Mozaffari S.V."/>
            <person name="Suzuki Y."/>
            <person name="Haramoto Y."/>
            <person name="Yamamoto T.S."/>
            <person name="Takagi C."/>
            <person name="Heald R."/>
            <person name="Miller K."/>
            <person name="Haudenschild C."/>
            <person name="Kitzman J."/>
            <person name="Nakayama T."/>
            <person name="Izutsu Y."/>
            <person name="Robert J."/>
            <person name="Fortriede J."/>
            <person name="Burns K."/>
            <person name="Lotay V."/>
            <person name="Karimi K."/>
            <person name="Yasuoka Y."/>
            <person name="Dichmann D.S."/>
            <person name="Flajnik M.F."/>
            <person name="Houston D.W."/>
            <person name="Shendure J."/>
            <person name="DuPasquier L."/>
            <person name="Vize P.D."/>
            <person name="Zorn A.M."/>
            <person name="Ito M."/>
            <person name="Marcotte E.M."/>
            <person name="Wallingford J.B."/>
            <person name="Ito Y."/>
            <person name="Asashima M."/>
            <person name="Ueno N."/>
            <person name="Matsuda Y."/>
            <person name="Veenstra G.J."/>
            <person name="Fujiyama A."/>
            <person name="Harland R.M."/>
            <person name="Taira M."/>
            <person name="Rokhsar D.S."/>
        </authorList>
    </citation>
    <scope>NUCLEOTIDE SEQUENCE [LARGE SCALE GENOMIC DNA]</scope>
    <source>
        <strain evidence="14">J</strain>
    </source>
</reference>
<dbReference type="InterPro" id="IPR000276">
    <property type="entry name" value="GPCR_Rhodpsn"/>
</dbReference>
<dbReference type="GO" id="GO:0004984">
    <property type="term" value="F:olfactory receptor activity"/>
    <property type="evidence" value="ECO:0007669"/>
    <property type="project" value="InterPro"/>
</dbReference>
<evidence type="ECO:0000256" key="3">
    <source>
        <dbReference type="ARBA" id="ARBA00022692"/>
    </source>
</evidence>
<dbReference type="Gene3D" id="1.20.1070.10">
    <property type="entry name" value="Rhodopsin 7-helix transmembrane proteins"/>
    <property type="match status" value="1"/>
</dbReference>
<keyword evidence="5 11" id="KW-1133">Transmembrane helix</keyword>
<dbReference type="InterPro" id="IPR000725">
    <property type="entry name" value="Olfact_rcpt"/>
</dbReference>
<feature type="transmembrane region" description="Helical" evidence="11">
    <location>
        <begin position="239"/>
        <end position="262"/>
    </location>
</feature>
<dbReference type="GO" id="GO:0004930">
    <property type="term" value="F:G protein-coupled receptor activity"/>
    <property type="evidence" value="ECO:0007669"/>
    <property type="project" value="UniProtKB-KW"/>
</dbReference>
<name>A0A974H8K7_XENLA</name>
<dbReference type="InterPro" id="IPR017452">
    <property type="entry name" value="GPCR_Rhodpsn_7TM"/>
</dbReference>
<feature type="transmembrane region" description="Helical" evidence="11">
    <location>
        <begin position="198"/>
        <end position="227"/>
    </location>
</feature>
<keyword evidence="11" id="KW-0716">Sensory transduction</keyword>
<feature type="transmembrane region" description="Helical" evidence="11">
    <location>
        <begin position="141"/>
        <end position="158"/>
    </location>
</feature>
<protein>
    <recommendedName>
        <fullName evidence="11">Olfactory receptor</fullName>
    </recommendedName>
</protein>
<gene>
    <name evidence="13" type="ORF">XELAEV_18040205mg</name>
</gene>
<feature type="transmembrane region" description="Helical" evidence="11">
    <location>
        <begin position="61"/>
        <end position="79"/>
    </location>
</feature>
<dbReference type="Pfam" id="PF13853">
    <property type="entry name" value="7tm_4"/>
    <property type="match status" value="1"/>
</dbReference>
<evidence type="ECO:0000256" key="11">
    <source>
        <dbReference type="RuleBase" id="RU363047"/>
    </source>
</evidence>
<sequence>MMPDRNQTSTNGFILQGFSCYTQLWVPLFCLFLLVYLLTLQANVLISVVIYKTSLWHTPMYFFLCNLAFIDIFTTSIYQPKILSVLLTEDSTISFNACLFQLHCFISLICAEFVSLAVMAYDRYVAICNPLRYMTVLNRRVCVILVITCWIVAFTEPLPRTMLISQLPFCRSLVIDHFFCDLTVLIKLSCRDTSLIELLTYISCSVIGLPAFVLIVSSYTCIIFTFLKIRSATGRKKAFSTCTSHLTVVILFCCSTLITYMIPSSQYSSTLSKPFSFLYTALTPLINPFIYSLRNKDIKCCLSWQRCVTLIHCYLLL</sequence>
<evidence type="ECO:0000256" key="10">
    <source>
        <dbReference type="RuleBase" id="RU000688"/>
    </source>
</evidence>
<keyword evidence="9 10" id="KW-0807">Transducer</keyword>
<evidence type="ECO:0000256" key="7">
    <source>
        <dbReference type="ARBA" id="ARBA00023136"/>
    </source>
</evidence>
<dbReference type="PROSITE" id="PS50262">
    <property type="entry name" value="G_PROTEIN_RECEP_F1_2"/>
    <property type="match status" value="1"/>
</dbReference>
<keyword evidence="7 11" id="KW-0472">Membrane</keyword>
<dbReference type="PANTHER" id="PTHR26452">
    <property type="entry name" value="OLFACTORY RECEPTOR"/>
    <property type="match status" value="1"/>
</dbReference>
<dbReference type="AlphaFoldDB" id="A0A974H8K7"/>
<dbReference type="FunFam" id="1.20.1070.10:FF:000015">
    <property type="entry name" value="Olfactory receptor"/>
    <property type="match status" value="1"/>
</dbReference>
<comment type="similarity">
    <text evidence="10">Belongs to the G-protein coupled receptor 1 family.</text>
</comment>
<evidence type="ECO:0000313" key="14">
    <source>
        <dbReference type="Proteomes" id="UP000694892"/>
    </source>
</evidence>
<feature type="transmembrane region" description="Helical" evidence="11">
    <location>
        <begin position="274"/>
        <end position="293"/>
    </location>
</feature>
<evidence type="ECO:0000313" key="13">
    <source>
        <dbReference type="EMBL" id="OCT68897.1"/>
    </source>
</evidence>